<dbReference type="InterPro" id="IPR011991">
    <property type="entry name" value="ArsR-like_HTH"/>
</dbReference>
<keyword evidence="4" id="KW-0472">Membrane</keyword>
<evidence type="ECO:0000313" key="7">
    <source>
        <dbReference type="Proteomes" id="UP000002727"/>
    </source>
</evidence>
<dbReference type="GO" id="GO:0003677">
    <property type="term" value="F:DNA binding"/>
    <property type="evidence" value="ECO:0007669"/>
    <property type="project" value="UniProtKB-KW"/>
</dbReference>
<evidence type="ECO:0000256" key="1">
    <source>
        <dbReference type="ARBA" id="ARBA00023015"/>
    </source>
</evidence>
<dbReference type="PANTHER" id="PTHR43132">
    <property type="entry name" value="ARSENICAL RESISTANCE OPERON REPRESSOR ARSR-RELATED"/>
    <property type="match status" value="1"/>
</dbReference>
<name>B6YWF6_THEON</name>
<feature type="transmembrane region" description="Helical" evidence="4">
    <location>
        <begin position="184"/>
        <end position="205"/>
    </location>
</feature>
<dbReference type="InterPro" id="IPR036388">
    <property type="entry name" value="WH-like_DNA-bd_sf"/>
</dbReference>
<keyword evidence="4" id="KW-1133">Transmembrane helix</keyword>
<dbReference type="GeneID" id="7017234"/>
<dbReference type="PATRIC" id="fig|523850.10.peg.939"/>
<evidence type="ECO:0000256" key="4">
    <source>
        <dbReference type="SAM" id="Phobius"/>
    </source>
</evidence>
<dbReference type="SUPFAM" id="SSF46785">
    <property type="entry name" value="Winged helix' DNA-binding domain"/>
    <property type="match status" value="1"/>
</dbReference>
<evidence type="ECO:0000313" key="6">
    <source>
        <dbReference type="EMBL" id="ACJ16419.1"/>
    </source>
</evidence>
<dbReference type="Pfam" id="PF12840">
    <property type="entry name" value="HTH_20"/>
    <property type="match status" value="1"/>
</dbReference>
<feature type="transmembrane region" description="Helical" evidence="4">
    <location>
        <begin position="112"/>
        <end position="131"/>
    </location>
</feature>
<dbReference type="GO" id="GO:0003700">
    <property type="term" value="F:DNA-binding transcription factor activity"/>
    <property type="evidence" value="ECO:0007669"/>
    <property type="project" value="InterPro"/>
</dbReference>
<dbReference type="PANTHER" id="PTHR43132:SF2">
    <property type="entry name" value="ARSENICAL RESISTANCE OPERON REPRESSOR ARSR-RELATED"/>
    <property type="match status" value="1"/>
</dbReference>
<dbReference type="InterPro" id="IPR051011">
    <property type="entry name" value="Metal_resp_trans_reg"/>
</dbReference>
<gene>
    <name evidence="6" type="ordered locus">TON_0931</name>
</gene>
<proteinExistence type="predicted"/>
<dbReference type="eggNOG" id="arCOG01686">
    <property type="taxonomic scope" value="Archaea"/>
</dbReference>
<accession>B6YWF6</accession>
<evidence type="ECO:0000256" key="2">
    <source>
        <dbReference type="ARBA" id="ARBA00023125"/>
    </source>
</evidence>
<dbReference type="Gene3D" id="1.10.10.10">
    <property type="entry name" value="Winged helix-like DNA-binding domain superfamily/Winged helix DNA-binding domain"/>
    <property type="match status" value="1"/>
</dbReference>
<protein>
    <submittedName>
        <fullName evidence="6">Transcription regulator</fullName>
    </submittedName>
</protein>
<feature type="domain" description="HTH arsR-type" evidence="5">
    <location>
        <begin position="15"/>
        <end position="97"/>
    </location>
</feature>
<reference evidence="6 7" key="1">
    <citation type="journal article" date="2008" name="J. Bacteriol.">
        <title>The complete genome sequence of Thermococcus onnurineus NA1 reveals a mixed heterotrophic and carboxydotrophic metabolism.</title>
        <authorList>
            <person name="Lee H.S."/>
            <person name="Kang S.G."/>
            <person name="Bae S.S."/>
            <person name="Lim J.K."/>
            <person name="Cho Y."/>
            <person name="Kim Y.J."/>
            <person name="Jeon J.H."/>
            <person name="Cha S.S."/>
            <person name="Kwon K.K."/>
            <person name="Kim H.T."/>
            <person name="Park C.J."/>
            <person name="Lee H.W."/>
            <person name="Kim S.I."/>
            <person name="Chun J."/>
            <person name="Colwell R.R."/>
            <person name="Kim S.J."/>
            <person name="Lee J.H."/>
        </authorList>
    </citation>
    <scope>NUCLEOTIDE SEQUENCE [LARGE SCALE GENOMIC DNA]</scope>
    <source>
        <strain evidence="6 7">NA1</strain>
    </source>
</reference>
<keyword evidence="1" id="KW-0805">Transcription regulation</keyword>
<dbReference type="CDD" id="cd00090">
    <property type="entry name" value="HTH_ARSR"/>
    <property type="match status" value="1"/>
</dbReference>
<dbReference type="RefSeq" id="WP_012571891.1">
    <property type="nucleotide sequence ID" value="NC_011529.1"/>
</dbReference>
<dbReference type="EMBL" id="CP000855">
    <property type="protein sequence ID" value="ACJ16419.1"/>
    <property type="molecule type" value="Genomic_DNA"/>
</dbReference>
<dbReference type="KEGG" id="ton:TON_0931"/>
<dbReference type="InterPro" id="IPR036390">
    <property type="entry name" value="WH_DNA-bd_sf"/>
</dbReference>
<dbReference type="Proteomes" id="UP000002727">
    <property type="component" value="Chromosome"/>
</dbReference>
<dbReference type="InterPro" id="IPR001845">
    <property type="entry name" value="HTH_ArsR_DNA-bd_dom"/>
</dbReference>
<keyword evidence="2" id="KW-0238">DNA-binding</keyword>
<dbReference type="SMART" id="SM00418">
    <property type="entry name" value="HTH_ARSR"/>
    <property type="match status" value="1"/>
</dbReference>
<dbReference type="STRING" id="523850.TON_0931"/>
<keyword evidence="4" id="KW-0812">Transmembrane</keyword>
<organism evidence="6 7">
    <name type="scientific">Thermococcus onnurineus (strain NA1)</name>
    <dbReference type="NCBI Taxonomy" id="523850"/>
    <lineage>
        <taxon>Archaea</taxon>
        <taxon>Methanobacteriati</taxon>
        <taxon>Methanobacteriota</taxon>
        <taxon>Thermococci</taxon>
        <taxon>Thermococcales</taxon>
        <taxon>Thermococcaceae</taxon>
        <taxon>Thermococcus</taxon>
    </lineage>
</organism>
<evidence type="ECO:0000259" key="5">
    <source>
        <dbReference type="SMART" id="SM00418"/>
    </source>
</evidence>
<keyword evidence="7" id="KW-1185">Reference proteome</keyword>
<dbReference type="HOGENOM" id="CLU_098528_0_0_2"/>
<evidence type="ECO:0000256" key="3">
    <source>
        <dbReference type="ARBA" id="ARBA00023163"/>
    </source>
</evidence>
<sequence>MDYETIDIHDERAKELAQILMNDKAIAILHLLEDRALSMSEIARELNLPISTVSYHIDKMLKVGLVEVAGKKYGKRLQEVKLYSASDRPILLVPRKNVAKVKKKAVPGFEKLHVISLTIAGMMAAGVYKASTDLLSPKDIPTYSNTTQSGNFTVMEAGREITVLTANTTQGITTTPLMQTSASALPVMLSLAAFILTFLLVSYLLERRR</sequence>
<keyword evidence="3" id="KW-0804">Transcription</keyword>
<dbReference type="AlphaFoldDB" id="B6YWF6"/>
<dbReference type="OrthoDB" id="11368at2157"/>